<evidence type="ECO:0000313" key="2">
    <source>
        <dbReference type="Proteomes" id="UP000568050"/>
    </source>
</evidence>
<dbReference type="EMBL" id="JACHWP010000001">
    <property type="protein sequence ID" value="MBB3022408.1"/>
    <property type="molecule type" value="Genomic_DNA"/>
</dbReference>
<sequence>MSSQADRDWAYGIRLAVEEMKTGIKPIPWFERNAAAPVDPLASVGEESQDAGCWEPA</sequence>
<proteinExistence type="predicted"/>
<dbReference type="RefSeq" id="WP_183374424.1">
    <property type="nucleotide sequence ID" value="NZ_CBCSFZ010000041.1"/>
</dbReference>
<dbReference type="Proteomes" id="UP000568050">
    <property type="component" value="Unassembled WGS sequence"/>
</dbReference>
<comment type="caution">
    <text evidence="1">The sequence shown here is derived from an EMBL/GenBank/DDBJ whole genome shotgun (WGS) entry which is preliminary data.</text>
</comment>
<dbReference type="AlphaFoldDB" id="A0A839QRW2"/>
<accession>A0A839QRW2</accession>
<reference evidence="1 2" key="1">
    <citation type="submission" date="2020-08" db="EMBL/GenBank/DDBJ databases">
        <title>Sequencing the genomes of 1000 actinobacteria strains.</title>
        <authorList>
            <person name="Klenk H.-P."/>
        </authorList>
    </citation>
    <scope>NUCLEOTIDE SEQUENCE [LARGE SCALE GENOMIC DNA]</scope>
    <source>
        <strain evidence="1 2">DSM 23040</strain>
    </source>
</reference>
<protein>
    <submittedName>
        <fullName evidence="1">Uncharacterized protein</fullName>
    </submittedName>
</protein>
<organism evidence="1 2">
    <name type="scientific">Helcobacillus massiliensis</name>
    <dbReference type="NCBI Taxonomy" id="521392"/>
    <lineage>
        <taxon>Bacteria</taxon>
        <taxon>Bacillati</taxon>
        <taxon>Actinomycetota</taxon>
        <taxon>Actinomycetes</taxon>
        <taxon>Micrococcales</taxon>
        <taxon>Dermabacteraceae</taxon>
        <taxon>Helcobacillus</taxon>
    </lineage>
</organism>
<gene>
    <name evidence="1" type="ORF">FHX50_000656</name>
</gene>
<evidence type="ECO:0000313" key="1">
    <source>
        <dbReference type="EMBL" id="MBB3022408.1"/>
    </source>
</evidence>
<keyword evidence="2" id="KW-1185">Reference proteome</keyword>
<name>A0A839QRW2_9MICO</name>